<evidence type="ECO:0000256" key="5">
    <source>
        <dbReference type="ARBA" id="ARBA00023015"/>
    </source>
</evidence>
<dbReference type="InterPro" id="IPR011006">
    <property type="entry name" value="CheY-like_superfamily"/>
</dbReference>
<evidence type="ECO:0000256" key="8">
    <source>
        <dbReference type="PROSITE-ProRule" id="PRU00169"/>
    </source>
</evidence>
<dbReference type="PROSITE" id="PS50110">
    <property type="entry name" value="RESPONSE_REGULATORY"/>
    <property type="match status" value="1"/>
</dbReference>
<keyword evidence="7" id="KW-0804">Transcription</keyword>
<evidence type="ECO:0000256" key="1">
    <source>
        <dbReference type="ARBA" id="ARBA00004496"/>
    </source>
</evidence>
<comment type="caution">
    <text evidence="11">The sequence shown here is derived from an EMBL/GenBank/DDBJ whole genome shotgun (WGS) entry which is preliminary data.</text>
</comment>
<comment type="subcellular location">
    <subcellularLocation>
        <location evidence="1">Cytoplasm</location>
    </subcellularLocation>
</comment>
<evidence type="ECO:0000313" key="11">
    <source>
        <dbReference type="EMBL" id="TBL71450.1"/>
    </source>
</evidence>
<dbReference type="InterPro" id="IPR051552">
    <property type="entry name" value="HptR"/>
</dbReference>
<dbReference type="Gene3D" id="3.40.50.2300">
    <property type="match status" value="1"/>
</dbReference>
<keyword evidence="2" id="KW-0963">Cytoplasm</keyword>
<dbReference type="GO" id="GO:0043565">
    <property type="term" value="F:sequence-specific DNA binding"/>
    <property type="evidence" value="ECO:0007669"/>
    <property type="project" value="InterPro"/>
</dbReference>
<name>A0A4Q9DJC1_9BACL</name>
<accession>A0A4Q9DJC1</accession>
<keyword evidence="6" id="KW-0238">DNA-binding</keyword>
<sequence length="523" mass="59223">MKILIVDDEIIIRNGLSTVINWQQLGFTLLEPAESAEEALERIPAERPDLLLTDIRMGGKDGITLVKEARELLPDLEAVLLTGYDDFAYMQQAIRHEVSDYLLKTSRPEDIIQAVIRAAKKVQDKREAASKVVLKDKEVRDHWFIKMLESGITPDLLSLQAYMPLLGSTLDELRPERLQVVVIQAEGWGEKPSSALLLHFAVENMLRELISCETLVMNGRVAAVVRADAAWGQEDCDGRSLLEQIEHLLKCALRCAAGVPVAAVEELHQSYRTAQQAAAYWELTREKLVAYERVCTRKGWNTLLTRYEETELGHILSGGNSLQLSQWIYAAVQAQMEHPETTYESYSSYVHSVALSGLRWLERLLAETPSAQETIHRFSVFGSEGHGLLRDQLQTYLQSVMAAYHRLVVKGQSAYVQRAITYVKEHVGSQRIGLSDVARHVHLHHGHLSEVFKKETGMTFGDFVTREKLERAKEMLLDPAVKISEVARAVGYEDVKYFSQLFKKHFTQIPSEYREVVSAKKLE</sequence>
<dbReference type="GO" id="GO:0005737">
    <property type="term" value="C:cytoplasm"/>
    <property type="evidence" value="ECO:0007669"/>
    <property type="project" value="UniProtKB-SubCell"/>
</dbReference>
<dbReference type="Pfam" id="PF00072">
    <property type="entry name" value="Response_reg"/>
    <property type="match status" value="1"/>
</dbReference>
<dbReference type="PRINTS" id="PR00032">
    <property type="entry name" value="HTHARAC"/>
</dbReference>
<evidence type="ECO:0000313" key="12">
    <source>
        <dbReference type="Proteomes" id="UP000293142"/>
    </source>
</evidence>
<feature type="domain" description="HTH araC/xylS-type" evidence="9">
    <location>
        <begin position="417"/>
        <end position="516"/>
    </location>
</feature>
<dbReference type="AlphaFoldDB" id="A0A4Q9DJC1"/>
<reference evidence="11 12" key="1">
    <citation type="submission" date="2019-02" db="EMBL/GenBank/DDBJ databases">
        <title>Paenibacillus sp. nov., isolated from surface-sterilized tissue of Thalictrum simplex L.</title>
        <authorList>
            <person name="Tuo L."/>
        </authorList>
    </citation>
    <scope>NUCLEOTIDE SEQUENCE [LARGE SCALE GENOMIC DNA]</scope>
    <source>
        <strain evidence="11 12">N2SHLJ1</strain>
    </source>
</reference>
<dbReference type="Pfam" id="PF12833">
    <property type="entry name" value="HTH_18"/>
    <property type="match status" value="1"/>
</dbReference>
<dbReference type="SMART" id="SM00342">
    <property type="entry name" value="HTH_ARAC"/>
    <property type="match status" value="1"/>
</dbReference>
<dbReference type="EMBL" id="SIRE01000026">
    <property type="protein sequence ID" value="TBL71450.1"/>
    <property type="molecule type" value="Genomic_DNA"/>
</dbReference>
<proteinExistence type="predicted"/>
<dbReference type="CDD" id="cd17536">
    <property type="entry name" value="REC_YesN-like"/>
    <property type="match status" value="1"/>
</dbReference>
<dbReference type="PANTHER" id="PTHR42713">
    <property type="entry name" value="HISTIDINE KINASE-RELATED"/>
    <property type="match status" value="1"/>
</dbReference>
<evidence type="ECO:0000259" key="9">
    <source>
        <dbReference type="PROSITE" id="PS01124"/>
    </source>
</evidence>
<evidence type="ECO:0000259" key="10">
    <source>
        <dbReference type="PROSITE" id="PS50110"/>
    </source>
</evidence>
<keyword evidence="3 8" id="KW-0597">Phosphoprotein</keyword>
<dbReference type="InterPro" id="IPR001789">
    <property type="entry name" value="Sig_transdc_resp-reg_receiver"/>
</dbReference>
<evidence type="ECO:0000256" key="6">
    <source>
        <dbReference type="ARBA" id="ARBA00023125"/>
    </source>
</evidence>
<dbReference type="SUPFAM" id="SSF46689">
    <property type="entry name" value="Homeodomain-like"/>
    <property type="match status" value="2"/>
</dbReference>
<dbReference type="RefSeq" id="WP_131017316.1">
    <property type="nucleotide sequence ID" value="NZ_SIRE01000026.1"/>
</dbReference>
<keyword evidence="12" id="KW-1185">Reference proteome</keyword>
<evidence type="ECO:0000256" key="3">
    <source>
        <dbReference type="ARBA" id="ARBA00022553"/>
    </source>
</evidence>
<dbReference type="PROSITE" id="PS01124">
    <property type="entry name" value="HTH_ARAC_FAMILY_2"/>
    <property type="match status" value="1"/>
</dbReference>
<dbReference type="SUPFAM" id="SSF52172">
    <property type="entry name" value="CheY-like"/>
    <property type="match status" value="1"/>
</dbReference>
<dbReference type="InterPro" id="IPR018060">
    <property type="entry name" value="HTH_AraC"/>
</dbReference>
<dbReference type="InterPro" id="IPR009057">
    <property type="entry name" value="Homeodomain-like_sf"/>
</dbReference>
<feature type="modified residue" description="4-aspartylphosphate" evidence="8">
    <location>
        <position position="54"/>
    </location>
</feature>
<dbReference type="InterPro" id="IPR020449">
    <property type="entry name" value="Tscrpt_reg_AraC-type_HTH"/>
</dbReference>
<dbReference type="PANTHER" id="PTHR42713:SF3">
    <property type="entry name" value="TRANSCRIPTIONAL REGULATORY PROTEIN HPTR"/>
    <property type="match status" value="1"/>
</dbReference>
<gene>
    <name evidence="11" type="ORF">EYB31_30665</name>
</gene>
<evidence type="ECO:0000256" key="4">
    <source>
        <dbReference type="ARBA" id="ARBA00023012"/>
    </source>
</evidence>
<protein>
    <submittedName>
        <fullName evidence="11">Response regulator</fullName>
    </submittedName>
</protein>
<dbReference type="SMART" id="SM00448">
    <property type="entry name" value="REC"/>
    <property type="match status" value="1"/>
</dbReference>
<keyword evidence="5" id="KW-0805">Transcription regulation</keyword>
<dbReference type="GO" id="GO:0003700">
    <property type="term" value="F:DNA-binding transcription factor activity"/>
    <property type="evidence" value="ECO:0007669"/>
    <property type="project" value="InterPro"/>
</dbReference>
<dbReference type="InterPro" id="IPR041522">
    <property type="entry name" value="CdaR_GGDEF"/>
</dbReference>
<keyword evidence="4" id="KW-0902">Two-component regulatory system</keyword>
<dbReference type="Proteomes" id="UP000293142">
    <property type="component" value="Unassembled WGS sequence"/>
</dbReference>
<evidence type="ECO:0000256" key="2">
    <source>
        <dbReference type="ARBA" id="ARBA00022490"/>
    </source>
</evidence>
<evidence type="ECO:0000256" key="7">
    <source>
        <dbReference type="ARBA" id="ARBA00023163"/>
    </source>
</evidence>
<dbReference type="GO" id="GO:0000160">
    <property type="term" value="P:phosphorelay signal transduction system"/>
    <property type="evidence" value="ECO:0007669"/>
    <property type="project" value="UniProtKB-KW"/>
</dbReference>
<dbReference type="Pfam" id="PF17853">
    <property type="entry name" value="GGDEF_2"/>
    <property type="match status" value="1"/>
</dbReference>
<dbReference type="OrthoDB" id="342399at2"/>
<dbReference type="Gene3D" id="1.10.10.60">
    <property type="entry name" value="Homeodomain-like"/>
    <property type="match status" value="2"/>
</dbReference>
<feature type="domain" description="Response regulatory" evidence="10">
    <location>
        <begin position="2"/>
        <end position="119"/>
    </location>
</feature>
<organism evidence="11 12">
    <name type="scientific">Paenibacillus thalictri</name>
    <dbReference type="NCBI Taxonomy" id="2527873"/>
    <lineage>
        <taxon>Bacteria</taxon>
        <taxon>Bacillati</taxon>
        <taxon>Bacillota</taxon>
        <taxon>Bacilli</taxon>
        <taxon>Bacillales</taxon>
        <taxon>Paenibacillaceae</taxon>
        <taxon>Paenibacillus</taxon>
    </lineage>
</organism>